<evidence type="ECO:0000313" key="1">
    <source>
        <dbReference type="EMBL" id="KAK9922438.1"/>
    </source>
</evidence>
<proteinExistence type="predicted"/>
<gene>
    <name evidence="1" type="ORF">M0R45_030902</name>
</gene>
<sequence>MACSWRGSKERLWLLPQGVESWFGGWVHEGLADLDEAVLAPIGAGEGWIDGMGCSSVYCWIEWRPKERRAWRLRSAFGGDPRCRTDLFR</sequence>
<keyword evidence="2" id="KW-1185">Reference proteome</keyword>
<dbReference type="AlphaFoldDB" id="A0AAW1WFP4"/>
<organism evidence="1 2">
    <name type="scientific">Rubus argutus</name>
    <name type="common">Southern blackberry</name>
    <dbReference type="NCBI Taxonomy" id="59490"/>
    <lineage>
        <taxon>Eukaryota</taxon>
        <taxon>Viridiplantae</taxon>
        <taxon>Streptophyta</taxon>
        <taxon>Embryophyta</taxon>
        <taxon>Tracheophyta</taxon>
        <taxon>Spermatophyta</taxon>
        <taxon>Magnoliopsida</taxon>
        <taxon>eudicotyledons</taxon>
        <taxon>Gunneridae</taxon>
        <taxon>Pentapetalae</taxon>
        <taxon>rosids</taxon>
        <taxon>fabids</taxon>
        <taxon>Rosales</taxon>
        <taxon>Rosaceae</taxon>
        <taxon>Rosoideae</taxon>
        <taxon>Rosoideae incertae sedis</taxon>
        <taxon>Rubus</taxon>
    </lineage>
</organism>
<comment type="caution">
    <text evidence="1">The sequence shown here is derived from an EMBL/GenBank/DDBJ whole genome shotgun (WGS) entry which is preliminary data.</text>
</comment>
<protein>
    <submittedName>
        <fullName evidence="1">Uncharacterized protein</fullName>
    </submittedName>
</protein>
<dbReference type="Proteomes" id="UP001457282">
    <property type="component" value="Unassembled WGS sequence"/>
</dbReference>
<reference evidence="1 2" key="1">
    <citation type="journal article" date="2023" name="G3 (Bethesda)">
        <title>A chromosome-length genome assembly and annotation of blackberry (Rubus argutus, cv. 'Hillquist').</title>
        <authorList>
            <person name="Bruna T."/>
            <person name="Aryal R."/>
            <person name="Dudchenko O."/>
            <person name="Sargent D.J."/>
            <person name="Mead D."/>
            <person name="Buti M."/>
            <person name="Cavallini A."/>
            <person name="Hytonen T."/>
            <person name="Andres J."/>
            <person name="Pham M."/>
            <person name="Weisz D."/>
            <person name="Mascagni F."/>
            <person name="Usai G."/>
            <person name="Natali L."/>
            <person name="Bassil N."/>
            <person name="Fernandez G.E."/>
            <person name="Lomsadze A."/>
            <person name="Armour M."/>
            <person name="Olukolu B."/>
            <person name="Poorten T."/>
            <person name="Britton C."/>
            <person name="Davik J."/>
            <person name="Ashrafi H."/>
            <person name="Aiden E.L."/>
            <person name="Borodovsky M."/>
            <person name="Worthington M."/>
        </authorList>
    </citation>
    <scope>NUCLEOTIDE SEQUENCE [LARGE SCALE GENOMIC DNA]</scope>
    <source>
        <strain evidence="1">PI 553951</strain>
    </source>
</reference>
<accession>A0AAW1WFP4</accession>
<evidence type="ECO:0000313" key="2">
    <source>
        <dbReference type="Proteomes" id="UP001457282"/>
    </source>
</evidence>
<name>A0AAW1WFP4_RUBAR</name>
<dbReference type="EMBL" id="JBEDUW010000006">
    <property type="protein sequence ID" value="KAK9922438.1"/>
    <property type="molecule type" value="Genomic_DNA"/>
</dbReference>